<dbReference type="AlphaFoldDB" id="A0A1Q6FCE7"/>
<keyword evidence="1" id="KW-0472">Membrane</keyword>
<accession>A0A1Q6FCE7</accession>
<reference evidence="2 3" key="1">
    <citation type="journal article" date="2016" name="Nat. Biotechnol.">
        <title>Measurement of bacterial replication rates in microbial communities.</title>
        <authorList>
            <person name="Brown C.T."/>
            <person name="Olm M.R."/>
            <person name="Thomas B.C."/>
            <person name="Banfield J.F."/>
        </authorList>
    </citation>
    <scope>NUCLEOTIDE SEQUENCE [LARGE SCALE GENOMIC DNA]</scope>
    <source>
        <strain evidence="2">CAG:67_53_122</strain>
    </source>
</reference>
<keyword evidence="1" id="KW-0812">Transmembrane</keyword>
<dbReference type="RefSeq" id="WP_278338864.1">
    <property type="nucleotide sequence ID" value="NZ_CAJJWD010000001.1"/>
</dbReference>
<proteinExistence type="predicted"/>
<dbReference type="EMBL" id="MNQH01000001">
    <property type="protein sequence ID" value="OKY96550.1"/>
    <property type="molecule type" value="Genomic_DNA"/>
</dbReference>
<dbReference type="STRING" id="28117.BHV66_00280"/>
<organism evidence="2 3">
    <name type="scientific">Alistipes putredinis</name>
    <dbReference type="NCBI Taxonomy" id="28117"/>
    <lineage>
        <taxon>Bacteria</taxon>
        <taxon>Pseudomonadati</taxon>
        <taxon>Bacteroidota</taxon>
        <taxon>Bacteroidia</taxon>
        <taxon>Bacteroidales</taxon>
        <taxon>Rikenellaceae</taxon>
        <taxon>Alistipes</taxon>
    </lineage>
</organism>
<protein>
    <recommendedName>
        <fullName evidence="4">ABC transporter permease</fullName>
    </recommendedName>
</protein>
<dbReference type="Proteomes" id="UP000187417">
    <property type="component" value="Unassembled WGS sequence"/>
</dbReference>
<comment type="caution">
    <text evidence="2">The sequence shown here is derived from an EMBL/GenBank/DDBJ whole genome shotgun (WGS) entry which is preliminary data.</text>
</comment>
<evidence type="ECO:0000313" key="3">
    <source>
        <dbReference type="Proteomes" id="UP000187417"/>
    </source>
</evidence>
<name>A0A1Q6FCE7_9BACT</name>
<sequence length="394" mass="43865">MKLIWQLLRQHVSVLQLAGFLVTNLVGVAIVLTAVQLYRDVTPALQAPDSFLDNDFIILTKEVEGAGIGKTSFTQTELAELAEQPFTEALGEFTPARYSVMGGISLAGIGMRTYLFFESVPDRFLDVRSDEWGFEEGSEFVPIILPRNYLNLYNFGFASTRGLPQVSEDLVRGITLDLDLSGRGQFRNLKGRVVAFSNRLNTILVPEEFIRWSNRRFADKPAADPSRIILEVRNAADDRIHEYLALHRYQIEGGAGDEGRASYFLRMATGVVVGVGLLITVLSFFILLLSIFLMLQKNLKKLEDLLMLGYTPAQVARPYQLLALGLNVSVLACAVPVVVWVRSKYLPMVRMLGEDYAAPGIWGMLLAGILVVGAVVLIDMLVIRHKVNGLWTQR</sequence>
<feature type="transmembrane region" description="Helical" evidence="1">
    <location>
        <begin position="321"/>
        <end position="341"/>
    </location>
</feature>
<keyword evidence="1" id="KW-1133">Transmembrane helix</keyword>
<evidence type="ECO:0008006" key="4">
    <source>
        <dbReference type="Google" id="ProtNLM"/>
    </source>
</evidence>
<feature type="transmembrane region" description="Helical" evidence="1">
    <location>
        <begin position="12"/>
        <end position="38"/>
    </location>
</feature>
<feature type="transmembrane region" description="Helical" evidence="1">
    <location>
        <begin position="361"/>
        <end position="383"/>
    </location>
</feature>
<feature type="transmembrane region" description="Helical" evidence="1">
    <location>
        <begin position="271"/>
        <end position="295"/>
    </location>
</feature>
<evidence type="ECO:0000256" key="1">
    <source>
        <dbReference type="SAM" id="Phobius"/>
    </source>
</evidence>
<gene>
    <name evidence="2" type="ORF">BHV66_00280</name>
</gene>
<evidence type="ECO:0000313" key="2">
    <source>
        <dbReference type="EMBL" id="OKY96550.1"/>
    </source>
</evidence>